<organism evidence="1">
    <name type="scientific">marine sediment metagenome</name>
    <dbReference type="NCBI Taxonomy" id="412755"/>
    <lineage>
        <taxon>unclassified sequences</taxon>
        <taxon>metagenomes</taxon>
        <taxon>ecological metagenomes</taxon>
    </lineage>
</organism>
<proteinExistence type="predicted"/>
<name>A0A0F9MMA3_9ZZZZ</name>
<evidence type="ECO:0000313" key="1">
    <source>
        <dbReference type="EMBL" id="KKM70307.1"/>
    </source>
</evidence>
<comment type="caution">
    <text evidence="1">The sequence shown here is derived from an EMBL/GenBank/DDBJ whole genome shotgun (WGS) entry which is preliminary data.</text>
</comment>
<gene>
    <name evidence="1" type="ORF">LCGC14_1441950</name>
</gene>
<dbReference type="EMBL" id="LAZR01009841">
    <property type="protein sequence ID" value="KKM70307.1"/>
    <property type="molecule type" value="Genomic_DNA"/>
</dbReference>
<dbReference type="AlphaFoldDB" id="A0A0F9MMA3"/>
<reference evidence="1" key="1">
    <citation type="journal article" date="2015" name="Nature">
        <title>Complex archaea that bridge the gap between prokaryotes and eukaryotes.</title>
        <authorList>
            <person name="Spang A."/>
            <person name="Saw J.H."/>
            <person name="Jorgensen S.L."/>
            <person name="Zaremba-Niedzwiedzka K."/>
            <person name="Martijn J."/>
            <person name="Lind A.E."/>
            <person name="van Eijk R."/>
            <person name="Schleper C."/>
            <person name="Guy L."/>
            <person name="Ettema T.J."/>
        </authorList>
    </citation>
    <scope>NUCLEOTIDE SEQUENCE</scope>
</reference>
<sequence length="61" mass="6567">MAEWRVQYKAPDGSMAQTTVELDVSTARDAREKILDGECDLIVAVDALIAVEKMSDGLGLA</sequence>
<accession>A0A0F9MMA3</accession>
<protein>
    <submittedName>
        <fullName evidence="1">Uncharacterized protein</fullName>
    </submittedName>
</protein>